<dbReference type="PROSITE" id="PS50005">
    <property type="entry name" value="TPR"/>
    <property type="match status" value="1"/>
</dbReference>
<dbReference type="PROSITE" id="PS50096">
    <property type="entry name" value="IQ"/>
    <property type="match status" value="2"/>
</dbReference>
<dbReference type="EMBL" id="CAJZBQ010000015">
    <property type="protein sequence ID" value="CAG9316232.1"/>
    <property type="molecule type" value="Genomic_DNA"/>
</dbReference>
<dbReference type="InterPro" id="IPR019734">
    <property type="entry name" value="TPR_rpt"/>
</dbReference>
<sequence>MSEWTPNANLKDIENAIQYQIKQAAEFLRKDDYNHSLYLLNSALDQSSNIKQMEVRNKLCSIAMNHYGTYYKKLKNNEKALECFFKAAEIGKSKGEEVSILAQSHLNICAILSEKQEHERALRHSLKSLYLLRNNFNENPGLASHLGIAYHNVGVEYEFLNQMTDALDCYKKGYDLCRENIGENHEITKKLKNHYAMCEREIKGPEIPSVPLLKHKIELTKVDNSFWKRGKSREASRKAIKLPDNISGNKPYRNKSHLRLKIEKSSHPNHNSLQRLGYVSKPSSANVRRSSSAAKILRTKSPPINNVKLREASPFMNLSWKSNRKRALKLKGSRKSIPTPIPIRRKRIDIEEFRARENLAATIIQAWWKGCIERMRFKQKRVLSAKKRFLKDAEILKDIINQRSAKKIKQKNIKIKLIPRKNDVKTFEEQIVKIQAFFRMLLCRVRYWKIKKACLAIQKSAKMWQCRKIYKKIRNAAIFIQREYRKRISWSFDVKSVNNKILDE</sequence>
<dbReference type="Proteomes" id="UP001162131">
    <property type="component" value="Unassembled WGS sequence"/>
</dbReference>
<dbReference type="AlphaFoldDB" id="A0AAU9IP44"/>
<dbReference type="SUPFAM" id="SSF48452">
    <property type="entry name" value="TPR-like"/>
    <property type="match status" value="1"/>
</dbReference>
<dbReference type="Pfam" id="PF00612">
    <property type="entry name" value="IQ"/>
    <property type="match status" value="2"/>
</dbReference>
<evidence type="ECO:0000256" key="1">
    <source>
        <dbReference type="PROSITE-ProRule" id="PRU00339"/>
    </source>
</evidence>
<dbReference type="Gene3D" id="1.25.40.10">
    <property type="entry name" value="Tetratricopeptide repeat domain"/>
    <property type="match status" value="1"/>
</dbReference>
<feature type="repeat" description="TPR" evidence="1">
    <location>
        <begin position="61"/>
        <end position="94"/>
    </location>
</feature>
<name>A0AAU9IP44_9CILI</name>
<comment type="caution">
    <text evidence="2">The sequence shown here is derived from an EMBL/GenBank/DDBJ whole genome shotgun (WGS) entry which is preliminary data.</text>
</comment>
<organism evidence="2 3">
    <name type="scientific">Blepharisma stoltei</name>
    <dbReference type="NCBI Taxonomy" id="1481888"/>
    <lineage>
        <taxon>Eukaryota</taxon>
        <taxon>Sar</taxon>
        <taxon>Alveolata</taxon>
        <taxon>Ciliophora</taxon>
        <taxon>Postciliodesmatophora</taxon>
        <taxon>Heterotrichea</taxon>
        <taxon>Heterotrichida</taxon>
        <taxon>Blepharismidae</taxon>
        <taxon>Blepharisma</taxon>
    </lineage>
</organism>
<keyword evidence="3" id="KW-1185">Reference proteome</keyword>
<gene>
    <name evidence="2" type="ORF">BSTOLATCC_MIC15667</name>
</gene>
<dbReference type="CDD" id="cd23767">
    <property type="entry name" value="IQCD"/>
    <property type="match status" value="1"/>
</dbReference>
<dbReference type="SUPFAM" id="SSF52540">
    <property type="entry name" value="P-loop containing nucleoside triphosphate hydrolases"/>
    <property type="match status" value="1"/>
</dbReference>
<dbReference type="InterPro" id="IPR027417">
    <property type="entry name" value="P-loop_NTPase"/>
</dbReference>
<dbReference type="SMART" id="SM00028">
    <property type="entry name" value="TPR"/>
    <property type="match status" value="4"/>
</dbReference>
<reference evidence="2" key="1">
    <citation type="submission" date="2021-09" db="EMBL/GenBank/DDBJ databases">
        <authorList>
            <consortium name="AG Swart"/>
            <person name="Singh M."/>
            <person name="Singh A."/>
            <person name="Seah K."/>
            <person name="Emmerich C."/>
        </authorList>
    </citation>
    <scope>NUCLEOTIDE SEQUENCE</scope>
    <source>
        <strain evidence="2">ATCC30299</strain>
    </source>
</reference>
<dbReference type="InterPro" id="IPR011990">
    <property type="entry name" value="TPR-like_helical_dom_sf"/>
</dbReference>
<proteinExistence type="predicted"/>
<keyword evidence="1" id="KW-0802">TPR repeat</keyword>
<evidence type="ECO:0000313" key="3">
    <source>
        <dbReference type="Proteomes" id="UP001162131"/>
    </source>
</evidence>
<evidence type="ECO:0000313" key="2">
    <source>
        <dbReference type="EMBL" id="CAG9316232.1"/>
    </source>
</evidence>
<accession>A0AAU9IP44</accession>
<dbReference type="SMART" id="SM00015">
    <property type="entry name" value="IQ"/>
    <property type="match status" value="3"/>
</dbReference>
<protein>
    <submittedName>
        <fullName evidence="2">Uncharacterized protein</fullName>
    </submittedName>
</protein>
<dbReference type="Gene3D" id="1.20.5.190">
    <property type="match status" value="2"/>
</dbReference>
<dbReference type="InterPro" id="IPR000048">
    <property type="entry name" value="IQ_motif_EF-hand-BS"/>
</dbReference>